<evidence type="ECO:0000313" key="2">
    <source>
        <dbReference type="EMBL" id="CAK5270119.1"/>
    </source>
</evidence>
<dbReference type="EMBL" id="CAVNYO010000158">
    <property type="protein sequence ID" value="CAK5270119.1"/>
    <property type="molecule type" value="Genomic_DNA"/>
</dbReference>
<keyword evidence="3" id="KW-1185">Reference proteome</keyword>
<name>A0AAD2H4Y0_9AGAR</name>
<proteinExistence type="predicted"/>
<feature type="region of interest" description="Disordered" evidence="1">
    <location>
        <begin position="1"/>
        <end position="114"/>
    </location>
</feature>
<dbReference type="AlphaFoldDB" id="A0AAD2H4Y0"/>
<gene>
    <name evidence="2" type="ORF">MYCIT1_LOCUS14287</name>
</gene>
<organism evidence="2 3">
    <name type="scientific">Mycena citricolor</name>
    <dbReference type="NCBI Taxonomy" id="2018698"/>
    <lineage>
        <taxon>Eukaryota</taxon>
        <taxon>Fungi</taxon>
        <taxon>Dikarya</taxon>
        <taxon>Basidiomycota</taxon>
        <taxon>Agaricomycotina</taxon>
        <taxon>Agaricomycetes</taxon>
        <taxon>Agaricomycetidae</taxon>
        <taxon>Agaricales</taxon>
        <taxon>Marasmiineae</taxon>
        <taxon>Mycenaceae</taxon>
        <taxon>Mycena</taxon>
    </lineage>
</organism>
<feature type="non-terminal residue" evidence="2">
    <location>
        <position position="1"/>
    </location>
</feature>
<dbReference type="Proteomes" id="UP001295794">
    <property type="component" value="Unassembled WGS sequence"/>
</dbReference>
<evidence type="ECO:0000313" key="3">
    <source>
        <dbReference type="Proteomes" id="UP001295794"/>
    </source>
</evidence>
<protein>
    <submittedName>
        <fullName evidence="2">Uncharacterized protein</fullName>
    </submittedName>
</protein>
<feature type="compositionally biased region" description="Basic and acidic residues" evidence="1">
    <location>
        <begin position="56"/>
        <end position="66"/>
    </location>
</feature>
<evidence type="ECO:0000256" key="1">
    <source>
        <dbReference type="SAM" id="MobiDB-lite"/>
    </source>
</evidence>
<comment type="caution">
    <text evidence="2">The sequence shown here is derived from an EMBL/GenBank/DDBJ whole genome shotgun (WGS) entry which is preliminary data.</text>
</comment>
<reference evidence="2" key="1">
    <citation type="submission" date="2023-11" db="EMBL/GenBank/DDBJ databases">
        <authorList>
            <person name="De Vega J J."/>
            <person name="De Vega J J."/>
        </authorList>
    </citation>
    <scope>NUCLEOTIDE SEQUENCE</scope>
</reference>
<sequence length="114" mass="11899">TDPVLEHPPFTAAPPIPVQGSPYTDETRGVGTARRRPGAHGRGDIRGNGGGPQVHADPDEPPRSDTADCTTGYRMLQRDAATPPPPSALAYGSRLGGGARGARRTRRALIPRGS</sequence>
<feature type="compositionally biased region" description="Basic residues" evidence="1">
    <location>
        <begin position="101"/>
        <end position="114"/>
    </location>
</feature>
<accession>A0AAD2H4Y0</accession>